<organism evidence="2 3">
    <name type="scientific">Phreatobacter aquaticus</name>
    <dbReference type="NCBI Taxonomy" id="2570229"/>
    <lineage>
        <taxon>Bacteria</taxon>
        <taxon>Pseudomonadati</taxon>
        <taxon>Pseudomonadota</taxon>
        <taxon>Alphaproteobacteria</taxon>
        <taxon>Hyphomicrobiales</taxon>
        <taxon>Phreatobacteraceae</taxon>
        <taxon>Phreatobacter</taxon>
    </lineage>
</organism>
<sequence length="185" mass="19442">MSMFTSIAASWTGRIGLAGLAVGAVLLAYGSWNALPARAALKTAAGPVTEAVQYTRTSVRRSIQTVTSVDFMLTIGVPGAAAPVKLSIPSTEITRVQVASLINQQVKAEYDSEGDVYALSSQGLDVITYETTLAARTSAIQKWAERGKVFIALGVPLILVGWPLGARKRRKQQAAGNAVPVEGQA</sequence>
<evidence type="ECO:0000313" key="3">
    <source>
        <dbReference type="Proteomes" id="UP000298588"/>
    </source>
</evidence>
<evidence type="ECO:0000256" key="1">
    <source>
        <dbReference type="SAM" id="Phobius"/>
    </source>
</evidence>
<keyword evidence="3" id="KW-1185">Reference proteome</keyword>
<keyword evidence="1" id="KW-0472">Membrane</keyword>
<reference evidence="2 3" key="1">
    <citation type="submission" date="2019-04" db="EMBL/GenBank/DDBJ databases">
        <title>Phreatobacter aquaticus sp. nov.</title>
        <authorList>
            <person name="Choi A."/>
            <person name="Baek K."/>
        </authorList>
    </citation>
    <scope>NUCLEOTIDE SEQUENCE [LARGE SCALE GENOMIC DNA]</scope>
    <source>
        <strain evidence="2 3">NMCR1094</strain>
    </source>
</reference>
<keyword evidence="1" id="KW-0812">Transmembrane</keyword>
<evidence type="ECO:0000313" key="2">
    <source>
        <dbReference type="EMBL" id="QCK86591.1"/>
    </source>
</evidence>
<dbReference type="Proteomes" id="UP000298588">
    <property type="component" value="Chromosome"/>
</dbReference>
<proteinExistence type="predicted"/>
<gene>
    <name evidence="2" type="ORF">E8L99_12905</name>
</gene>
<dbReference type="KEGG" id="paqt:E8L99_12905"/>
<feature type="transmembrane region" description="Helical" evidence="1">
    <location>
        <begin position="149"/>
        <end position="166"/>
    </location>
</feature>
<keyword evidence="1" id="KW-1133">Transmembrane helix</keyword>
<accession>A0A4D7QIW7</accession>
<dbReference type="AlphaFoldDB" id="A0A4D7QIW7"/>
<name>A0A4D7QIW7_9HYPH</name>
<dbReference type="RefSeq" id="WP_137099922.1">
    <property type="nucleotide sequence ID" value="NZ_CP039865.1"/>
</dbReference>
<protein>
    <submittedName>
        <fullName evidence="2">Uncharacterized protein</fullName>
    </submittedName>
</protein>
<dbReference type="EMBL" id="CP039865">
    <property type="protein sequence ID" value="QCK86591.1"/>
    <property type="molecule type" value="Genomic_DNA"/>
</dbReference>